<gene>
    <name evidence="1" type="ORF">J3U88_29670</name>
</gene>
<dbReference type="Gene3D" id="2.120.10.30">
    <property type="entry name" value="TolB, C-terminal domain"/>
    <property type="match status" value="1"/>
</dbReference>
<keyword evidence="2" id="KW-1185">Reference proteome</keyword>
<proteinExistence type="predicted"/>
<dbReference type="EMBL" id="JAFREP010000041">
    <property type="protein sequence ID" value="MBO1322680.1"/>
    <property type="molecule type" value="Genomic_DNA"/>
</dbReference>
<reference evidence="1" key="1">
    <citation type="submission" date="2021-03" db="EMBL/GenBank/DDBJ databases">
        <authorList>
            <person name="Wang G."/>
        </authorList>
    </citation>
    <scope>NUCLEOTIDE SEQUENCE</scope>
    <source>
        <strain evidence="1">KCTC 12899</strain>
    </source>
</reference>
<evidence type="ECO:0008006" key="3">
    <source>
        <dbReference type="Google" id="ProtNLM"/>
    </source>
</evidence>
<protein>
    <recommendedName>
        <fullName evidence="3">6-bladed beta-propeller</fullName>
    </recommendedName>
</protein>
<dbReference type="Proteomes" id="UP000664417">
    <property type="component" value="Unassembled WGS sequence"/>
</dbReference>
<organism evidence="1 2">
    <name type="scientific">Acanthopleuribacter pedis</name>
    <dbReference type="NCBI Taxonomy" id="442870"/>
    <lineage>
        <taxon>Bacteria</taxon>
        <taxon>Pseudomonadati</taxon>
        <taxon>Acidobacteriota</taxon>
        <taxon>Holophagae</taxon>
        <taxon>Acanthopleuribacterales</taxon>
        <taxon>Acanthopleuribacteraceae</taxon>
        <taxon>Acanthopleuribacter</taxon>
    </lineage>
</organism>
<evidence type="ECO:0000313" key="2">
    <source>
        <dbReference type="Proteomes" id="UP000664417"/>
    </source>
</evidence>
<comment type="caution">
    <text evidence="1">The sequence shown here is derived from an EMBL/GenBank/DDBJ whole genome shotgun (WGS) entry which is preliminary data.</text>
</comment>
<dbReference type="AlphaFoldDB" id="A0A8J7QHR2"/>
<evidence type="ECO:0000313" key="1">
    <source>
        <dbReference type="EMBL" id="MBO1322680.1"/>
    </source>
</evidence>
<accession>A0A8J7QHR2</accession>
<dbReference type="RefSeq" id="WP_207862653.1">
    <property type="nucleotide sequence ID" value="NZ_JAFREP010000041.1"/>
</dbReference>
<dbReference type="InterPro" id="IPR011042">
    <property type="entry name" value="6-blade_b-propeller_TolB-like"/>
</dbReference>
<dbReference type="SUPFAM" id="SSF63829">
    <property type="entry name" value="Calcium-dependent phosphotriesterase"/>
    <property type="match status" value="1"/>
</dbReference>
<name>A0A8J7QHR2_9BACT</name>
<sequence length="135" mass="15311">MVIVFCVLSLFGIGQSGSVGLFQPLFPRNFAQGDDGSFYILDAREHKIRHYSQQITLLNEFGSRGEGPGEFFFSDGISFFDGVVYIEDAVFFTLFDSRGKPLQKIKKPFDADWFPTGKSWIAYNLRSAITRGDFR</sequence>